<feature type="domain" description="EF-hand" evidence="4">
    <location>
        <begin position="452"/>
        <end position="487"/>
    </location>
</feature>
<dbReference type="OrthoDB" id="311026at2759"/>
<evidence type="ECO:0000256" key="2">
    <source>
        <dbReference type="ARBA" id="ARBA00022737"/>
    </source>
</evidence>
<dbReference type="HOGENOM" id="CLU_401446_0_0_1"/>
<dbReference type="SMART" id="SM00054">
    <property type="entry name" value="EFh"/>
    <property type="match status" value="5"/>
</dbReference>
<dbReference type="InterPro" id="IPR051581">
    <property type="entry name" value="Ca-bind"/>
</dbReference>
<evidence type="ECO:0000259" key="4">
    <source>
        <dbReference type="PROSITE" id="PS50222"/>
    </source>
</evidence>
<keyword evidence="1" id="KW-0479">Metal-binding</keyword>
<dbReference type="GeneID" id="7845898"/>
<organism evidence="5 6">
    <name type="scientific">Tetrahymena thermophila (strain SB210)</name>
    <dbReference type="NCBI Taxonomy" id="312017"/>
    <lineage>
        <taxon>Eukaryota</taxon>
        <taxon>Sar</taxon>
        <taxon>Alveolata</taxon>
        <taxon>Ciliophora</taxon>
        <taxon>Intramacronucleata</taxon>
        <taxon>Oligohymenophorea</taxon>
        <taxon>Hymenostomatida</taxon>
        <taxon>Tetrahymenina</taxon>
        <taxon>Tetrahymenidae</taxon>
        <taxon>Tetrahymena</taxon>
    </lineage>
</organism>
<feature type="domain" description="EF-hand" evidence="4">
    <location>
        <begin position="543"/>
        <end position="578"/>
    </location>
</feature>
<keyword evidence="2" id="KW-0677">Repeat</keyword>
<accession>Q22Y73</accession>
<protein>
    <submittedName>
        <fullName evidence="5">EF hand protein</fullName>
    </submittedName>
</protein>
<proteinExistence type="predicted"/>
<feature type="domain" description="EF-hand" evidence="4">
    <location>
        <begin position="195"/>
        <end position="230"/>
    </location>
</feature>
<evidence type="ECO:0000313" key="5">
    <source>
        <dbReference type="EMBL" id="EAR90151.2"/>
    </source>
</evidence>
<dbReference type="InterPro" id="IPR002048">
    <property type="entry name" value="EF_hand_dom"/>
</dbReference>
<reference evidence="6" key="1">
    <citation type="journal article" date="2006" name="PLoS Biol.">
        <title>Macronuclear genome sequence of the ciliate Tetrahymena thermophila, a model eukaryote.</title>
        <authorList>
            <person name="Eisen J.A."/>
            <person name="Coyne R.S."/>
            <person name="Wu M."/>
            <person name="Wu D."/>
            <person name="Thiagarajan M."/>
            <person name="Wortman J.R."/>
            <person name="Badger J.H."/>
            <person name="Ren Q."/>
            <person name="Amedeo P."/>
            <person name="Jones K.M."/>
            <person name="Tallon L.J."/>
            <person name="Delcher A.L."/>
            <person name="Salzberg S.L."/>
            <person name="Silva J.C."/>
            <person name="Haas B.J."/>
            <person name="Majoros W.H."/>
            <person name="Farzad M."/>
            <person name="Carlton J.M."/>
            <person name="Smith R.K. Jr."/>
            <person name="Garg J."/>
            <person name="Pearlman R.E."/>
            <person name="Karrer K.M."/>
            <person name="Sun L."/>
            <person name="Manning G."/>
            <person name="Elde N.C."/>
            <person name="Turkewitz A.P."/>
            <person name="Asai D.J."/>
            <person name="Wilkes D.E."/>
            <person name="Wang Y."/>
            <person name="Cai H."/>
            <person name="Collins K."/>
            <person name="Stewart B.A."/>
            <person name="Lee S.R."/>
            <person name="Wilamowska K."/>
            <person name="Weinberg Z."/>
            <person name="Ruzzo W.L."/>
            <person name="Wloga D."/>
            <person name="Gaertig J."/>
            <person name="Frankel J."/>
            <person name="Tsao C.-C."/>
            <person name="Gorovsky M.A."/>
            <person name="Keeling P.J."/>
            <person name="Waller R.F."/>
            <person name="Patron N.J."/>
            <person name="Cherry J.M."/>
            <person name="Stover N.A."/>
            <person name="Krieger C.J."/>
            <person name="del Toro C."/>
            <person name="Ryder H.F."/>
            <person name="Williamson S.C."/>
            <person name="Barbeau R.A."/>
            <person name="Hamilton E.P."/>
            <person name="Orias E."/>
        </authorList>
    </citation>
    <scope>NUCLEOTIDE SEQUENCE [LARGE SCALE GENOMIC DNA]</scope>
    <source>
        <strain evidence="6">SB210</strain>
    </source>
</reference>
<dbReference type="InterPro" id="IPR011992">
    <property type="entry name" value="EF-hand-dom_pair"/>
</dbReference>
<dbReference type="eggNOG" id="ENOG502SG1S">
    <property type="taxonomic scope" value="Eukaryota"/>
</dbReference>
<feature type="domain" description="EF-hand" evidence="4">
    <location>
        <begin position="416"/>
        <end position="451"/>
    </location>
</feature>
<dbReference type="CDD" id="cd00051">
    <property type="entry name" value="EFh"/>
    <property type="match status" value="1"/>
</dbReference>
<dbReference type="RefSeq" id="XP_001010396.2">
    <property type="nucleotide sequence ID" value="XM_001010396.2"/>
</dbReference>
<name>Q22Y73_TETTS</name>
<gene>
    <name evidence="5" type="ORF">TTHERM_00354980</name>
</gene>
<dbReference type="GO" id="GO:0005509">
    <property type="term" value="F:calcium ion binding"/>
    <property type="evidence" value="ECO:0007669"/>
    <property type="project" value="InterPro"/>
</dbReference>
<evidence type="ECO:0000313" key="6">
    <source>
        <dbReference type="Proteomes" id="UP000009168"/>
    </source>
</evidence>
<keyword evidence="6" id="KW-1185">Reference proteome</keyword>
<keyword evidence="3" id="KW-0106">Calcium</keyword>
<dbReference type="Pfam" id="PF13499">
    <property type="entry name" value="EF-hand_7"/>
    <property type="match status" value="1"/>
</dbReference>
<evidence type="ECO:0000256" key="1">
    <source>
        <dbReference type="ARBA" id="ARBA00022723"/>
    </source>
</evidence>
<dbReference type="Gene3D" id="1.10.238.10">
    <property type="entry name" value="EF-hand"/>
    <property type="match status" value="4"/>
</dbReference>
<dbReference type="PANTHER" id="PTHR34524">
    <property type="entry name" value="CALCYPHOSIN"/>
    <property type="match status" value="1"/>
</dbReference>
<sequence>MYKRETRNRLCELLILLGQEEKYLEDYRQVLCQEQDFEPFSAFKRIDRKRQGFILASDIQDFLSSNGAFYELRDCQTYIYQYDIDLDNKLSYMEFLKSLLPFDNPELRQEVTQRPSYEIEPDDLLPYDVENALLKFIEKDIYINKKIENHKILLHKCSGFSAKDAFSRIDRSNEGDINFTNLSEYMTDCGCDLENQEDLIINILRRLDRDDDGRLNLAEFILGIQPLQINLERLNRRTNDQSILEKQLNQSTASALNRSIINKSILNKSTNIQQASINAINNSQFYAGKDASQLDLTYSRTINNLMNSHTLNKNLILEKLQNKHNQTNTSFRNFIQENKKVDFNVRKNRSFSNIDKEELTTPTLVLKQDKFFQKKGITKYMNSEIFKQLKELILIFREIINFEKEIELCKQNLALCPDFNLQDAYRVFDSQNKGLVTQSEFQETLSSLNIFYNIEDIFLFYRKFDKDHDGRLRFSDFIDAFLPKQKEYAKMINCRQPINKQNLLEYHKVFQKETRLNFEKLLDTHLQYGFTVERMLQNLHGAYENFELLRLFELIDSDDDGYILFNDLRKSIELQGFSVSEKELGYLSDRFCNLQEGRIPFQVFIQELTPQLQF</sequence>
<dbReference type="KEGG" id="tet:TTHERM_00354980"/>
<dbReference type="InterPro" id="IPR018247">
    <property type="entry name" value="EF_Hand_1_Ca_BS"/>
</dbReference>
<dbReference type="EMBL" id="GG662749">
    <property type="protein sequence ID" value="EAR90151.2"/>
    <property type="molecule type" value="Genomic_DNA"/>
</dbReference>
<dbReference type="AlphaFoldDB" id="Q22Y73"/>
<dbReference type="PROSITE" id="PS50222">
    <property type="entry name" value="EF_HAND_2"/>
    <property type="match status" value="4"/>
</dbReference>
<dbReference type="InParanoid" id="Q22Y73"/>
<dbReference type="PROSITE" id="PS00018">
    <property type="entry name" value="EF_HAND_1"/>
    <property type="match status" value="1"/>
</dbReference>
<dbReference type="PANTHER" id="PTHR34524:SF6">
    <property type="entry name" value="CALCYPHOSINE LIKE"/>
    <property type="match status" value="1"/>
</dbReference>
<evidence type="ECO:0000256" key="3">
    <source>
        <dbReference type="ARBA" id="ARBA00022837"/>
    </source>
</evidence>
<dbReference type="SUPFAM" id="SSF47473">
    <property type="entry name" value="EF-hand"/>
    <property type="match status" value="2"/>
</dbReference>
<dbReference type="Proteomes" id="UP000009168">
    <property type="component" value="Unassembled WGS sequence"/>
</dbReference>